<dbReference type="EMBL" id="JBHPON010000001">
    <property type="protein sequence ID" value="MFC6034070.1"/>
    <property type="molecule type" value="Genomic_DNA"/>
</dbReference>
<dbReference type="CDD" id="cd10941">
    <property type="entry name" value="CE4_PuuE_HpPgdA_like_2"/>
    <property type="match status" value="1"/>
</dbReference>
<reference evidence="6 7" key="1">
    <citation type="submission" date="2024-09" db="EMBL/GenBank/DDBJ databases">
        <authorList>
            <person name="Zhang Z.-H."/>
        </authorList>
    </citation>
    <scope>NUCLEOTIDE SEQUENCE [LARGE SCALE GENOMIC DNA]</scope>
    <source>
        <strain evidence="6 7">HHTR114</strain>
    </source>
</reference>
<gene>
    <name evidence="6" type="ORF">ACFMB1_00865</name>
</gene>
<dbReference type="Pfam" id="PF01522">
    <property type="entry name" value="Polysacc_deac_1"/>
    <property type="match status" value="1"/>
</dbReference>
<dbReference type="PANTHER" id="PTHR47561:SF1">
    <property type="entry name" value="POLYSACCHARIDE DEACETYLASE FAMILY PROTEIN (AFU_ORTHOLOGUE AFUA_6G05030)"/>
    <property type="match status" value="1"/>
</dbReference>
<dbReference type="NCBIfam" id="TIGR03006">
    <property type="entry name" value="pepcterm_polyde"/>
    <property type="match status" value="1"/>
</dbReference>
<proteinExistence type="inferred from homology"/>
<evidence type="ECO:0000313" key="7">
    <source>
        <dbReference type="Proteomes" id="UP001596116"/>
    </source>
</evidence>
<sequence length="282" mass="31173">MNAADIISRPRFALSVDVEDYFQVWAFSGVVSRASWDGFSSRVGDNTRRCLDLFDKHNAKATFFTLGWVAERDPELIRDIVARGHELASHGYDHTKVTEQTRDQFFADVTKTKTLLEDLSGVEVKGYRAAGFSIGKATPWAHETLAQAGHRYSSSSHPIAHDHYGDAAAAQSPHEIAGMIEAPVATVNFLGKRFSAAGGGWFRAAPLALSKALLSKASKTLNGPVIFYFHPWEIDPGQPRLTRAPLKSRLRHYLNLNRMEGKLSKTLSAYSWGRIDEALGLS</sequence>
<dbReference type="InterPro" id="IPR022560">
    <property type="entry name" value="DUF3473"/>
</dbReference>
<feature type="domain" description="NodB homology" evidence="5">
    <location>
        <begin position="28"/>
        <end position="282"/>
    </location>
</feature>
<dbReference type="InterPro" id="IPR011330">
    <property type="entry name" value="Glyco_hydro/deAcase_b/a-brl"/>
</dbReference>
<comment type="caution">
    <text evidence="6">The sequence shown here is derived from an EMBL/GenBank/DDBJ whole genome shotgun (WGS) entry which is preliminary data.</text>
</comment>
<protein>
    <recommendedName>
        <fullName evidence="3">Chitooligosaccharide deacetylase</fullName>
    </recommendedName>
    <alternativeName>
        <fullName evidence="4">Nodulation protein B</fullName>
    </alternativeName>
</protein>
<evidence type="ECO:0000259" key="5">
    <source>
        <dbReference type="PROSITE" id="PS51677"/>
    </source>
</evidence>
<keyword evidence="7" id="KW-1185">Reference proteome</keyword>
<dbReference type="SUPFAM" id="SSF88713">
    <property type="entry name" value="Glycoside hydrolase/deacetylase"/>
    <property type="match status" value="1"/>
</dbReference>
<dbReference type="InterPro" id="IPR045235">
    <property type="entry name" value="PuuE_HpPgdA-like"/>
</dbReference>
<dbReference type="PANTHER" id="PTHR47561">
    <property type="entry name" value="POLYSACCHARIDE DEACETYLASE FAMILY PROTEIN (AFU_ORTHOLOGUE AFUA_6G05030)"/>
    <property type="match status" value="1"/>
</dbReference>
<accession>A0ABW1KQR9</accession>
<evidence type="ECO:0000256" key="1">
    <source>
        <dbReference type="ARBA" id="ARBA00003236"/>
    </source>
</evidence>
<dbReference type="Gene3D" id="3.20.20.370">
    <property type="entry name" value="Glycoside hydrolase/deacetylase"/>
    <property type="match status" value="1"/>
</dbReference>
<evidence type="ECO:0000256" key="4">
    <source>
        <dbReference type="ARBA" id="ARBA00032976"/>
    </source>
</evidence>
<evidence type="ECO:0000256" key="3">
    <source>
        <dbReference type="ARBA" id="ARBA00020071"/>
    </source>
</evidence>
<evidence type="ECO:0000256" key="2">
    <source>
        <dbReference type="ARBA" id="ARBA00010973"/>
    </source>
</evidence>
<dbReference type="Proteomes" id="UP001596116">
    <property type="component" value="Unassembled WGS sequence"/>
</dbReference>
<dbReference type="Pfam" id="PF11959">
    <property type="entry name" value="DUF3473"/>
    <property type="match status" value="1"/>
</dbReference>
<dbReference type="InterPro" id="IPR014344">
    <property type="entry name" value="XrtA_polysacc_deacetyl"/>
</dbReference>
<dbReference type="RefSeq" id="WP_379880619.1">
    <property type="nucleotide sequence ID" value="NZ_JBHPON010000001.1"/>
</dbReference>
<comment type="function">
    <text evidence="1">Is involved in generating a small heat-stable compound (Nod), an acylated oligomer of N-acetylglucosamine, that stimulates mitosis in various plant protoplasts.</text>
</comment>
<evidence type="ECO:0000313" key="6">
    <source>
        <dbReference type="EMBL" id="MFC6034070.1"/>
    </source>
</evidence>
<dbReference type="PROSITE" id="PS51677">
    <property type="entry name" value="NODB"/>
    <property type="match status" value="1"/>
</dbReference>
<comment type="similarity">
    <text evidence="2">Belongs to the polysaccharide deacetylase family.</text>
</comment>
<dbReference type="InterPro" id="IPR002509">
    <property type="entry name" value="NODB_dom"/>
</dbReference>
<organism evidence="6 7">
    <name type="scientific">Hyphococcus aureus</name>
    <dbReference type="NCBI Taxonomy" id="2666033"/>
    <lineage>
        <taxon>Bacteria</taxon>
        <taxon>Pseudomonadati</taxon>
        <taxon>Pseudomonadota</taxon>
        <taxon>Alphaproteobacteria</taxon>
        <taxon>Parvularculales</taxon>
        <taxon>Parvularculaceae</taxon>
        <taxon>Hyphococcus</taxon>
    </lineage>
</organism>
<name>A0ABW1KQR9_9PROT</name>